<feature type="compositionally biased region" description="Basic and acidic residues" evidence="1">
    <location>
        <begin position="14"/>
        <end position="23"/>
    </location>
</feature>
<gene>
    <name evidence="2" type="ORF">CHYS00102_LOCUS2557</name>
</gene>
<accession>A0A7S1B535</accession>
<protein>
    <submittedName>
        <fullName evidence="2">Uncharacterized protein</fullName>
    </submittedName>
</protein>
<sequence length="121" mass="13624">MFCHLNFSFALYHENKTESKEETAAVSLPKTQDPPQDLSDQGPFKTKEQSDQGTNKRPRPNSPLPTQQVVQERILQALSQSPNAELDLNAVLMEFDIATKRKAAQNLGGDVHLQDDMLYQI</sequence>
<reference evidence="2" key="1">
    <citation type="submission" date="2021-01" db="EMBL/GenBank/DDBJ databases">
        <authorList>
            <person name="Corre E."/>
            <person name="Pelletier E."/>
            <person name="Niang G."/>
            <person name="Scheremetjew M."/>
            <person name="Finn R."/>
            <person name="Kale V."/>
            <person name="Holt S."/>
            <person name="Cochrane G."/>
            <person name="Meng A."/>
            <person name="Brown T."/>
            <person name="Cohen L."/>
        </authorList>
    </citation>
    <scope>NUCLEOTIDE SEQUENCE</scope>
    <source>
        <strain evidence="2">308</strain>
    </source>
</reference>
<evidence type="ECO:0000313" key="2">
    <source>
        <dbReference type="EMBL" id="CAD8875382.1"/>
    </source>
</evidence>
<evidence type="ECO:0000256" key="1">
    <source>
        <dbReference type="SAM" id="MobiDB-lite"/>
    </source>
</evidence>
<organism evidence="2">
    <name type="scientific">Corethron hystrix</name>
    <dbReference type="NCBI Taxonomy" id="216773"/>
    <lineage>
        <taxon>Eukaryota</taxon>
        <taxon>Sar</taxon>
        <taxon>Stramenopiles</taxon>
        <taxon>Ochrophyta</taxon>
        <taxon>Bacillariophyta</taxon>
        <taxon>Coscinodiscophyceae</taxon>
        <taxon>Corethrophycidae</taxon>
        <taxon>Corethrales</taxon>
        <taxon>Corethraceae</taxon>
        <taxon>Corethron</taxon>
    </lineage>
</organism>
<dbReference type="AlphaFoldDB" id="A0A7S1B535"/>
<dbReference type="EMBL" id="HBFR01003676">
    <property type="protein sequence ID" value="CAD8875382.1"/>
    <property type="molecule type" value="Transcribed_RNA"/>
</dbReference>
<name>A0A7S1B535_9STRA</name>
<feature type="region of interest" description="Disordered" evidence="1">
    <location>
        <begin position="14"/>
        <end position="67"/>
    </location>
</feature>
<proteinExistence type="predicted"/>